<feature type="compositionally biased region" description="Basic and acidic residues" evidence="2">
    <location>
        <begin position="425"/>
        <end position="436"/>
    </location>
</feature>
<evidence type="ECO:0000313" key="3">
    <source>
        <dbReference type="EMBL" id="EOS50234.1"/>
    </source>
</evidence>
<accession>R9KUK9</accession>
<name>R9KUK9_9ACTN</name>
<dbReference type="GeneID" id="82191272"/>
<feature type="region of interest" description="Disordered" evidence="2">
    <location>
        <begin position="402"/>
        <end position="448"/>
    </location>
</feature>
<dbReference type="STRING" id="1235794.C811_01859"/>
<dbReference type="InterPro" id="IPR009620">
    <property type="entry name" value="UPF0236"/>
</dbReference>
<dbReference type="RefSeq" id="WP_016310047.1">
    <property type="nucleotide sequence ID" value="NZ_KE159646.1"/>
</dbReference>
<evidence type="ECO:0000256" key="2">
    <source>
        <dbReference type="SAM" id="MobiDB-lite"/>
    </source>
</evidence>
<dbReference type="OrthoDB" id="2162583at2"/>
<dbReference type="Pfam" id="PF06782">
    <property type="entry name" value="UPF0236"/>
    <property type="match status" value="1"/>
</dbReference>
<evidence type="ECO:0000256" key="1">
    <source>
        <dbReference type="ARBA" id="ARBA00006539"/>
    </source>
</evidence>
<dbReference type="HOGENOM" id="CLU_572045_0_0_11"/>
<comment type="caution">
    <text evidence="3">The sequence shown here is derived from an EMBL/GenBank/DDBJ whole genome shotgun (WGS) entry which is preliminary data.</text>
</comment>
<evidence type="ECO:0000313" key="4">
    <source>
        <dbReference type="Proteomes" id="UP000014204"/>
    </source>
</evidence>
<comment type="similarity">
    <text evidence="1">Belongs to the UPF0236 family.</text>
</comment>
<keyword evidence="4" id="KW-1185">Reference proteome</keyword>
<dbReference type="EMBL" id="ASSY01000009">
    <property type="protein sequence ID" value="EOS50234.1"/>
    <property type="molecule type" value="Genomic_DNA"/>
</dbReference>
<reference evidence="3 4" key="1">
    <citation type="submission" date="2013-04" db="EMBL/GenBank/DDBJ databases">
        <title>The Genome Sequence of Enterorhabdus caecimuris B7.</title>
        <authorList>
            <consortium name="The Broad Institute Genomics Platform"/>
            <consortium name="The Broad Institute Genome Sequencing Center for Infectious Disease"/>
            <person name="Earl A."/>
            <person name="Xavier R."/>
            <person name="Elson C."/>
            <person name="Duck W."/>
            <person name="Walker B."/>
            <person name="Young S."/>
            <person name="Zeng Q."/>
            <person name="Gargeya S."/>
            <person name="Fitzgerald M."/>
            <person name="Haas B."/>
            <person name="Abouelleil A."/>
            <person name="Allen A.W."/>
            <person name="Alvarado L."/>
            <person name="Arachchi H.M."/>
            <person name="Berlin A.M."/>
            <person name="Chapman S.B."/>
            <person name="Gainer-Dewar J."/>
            <person name="Goldberg J."/>
            <person name="Griggs A."/>
            <person name="Gujja S."/>
            <person name="Hansen M."/>
            <person name="Howarth C."/>
            <person name="Imamovic A."/>
            <person name="Ireland A."/>
            <person name="Larimer J."/>
            <person name="McCowan C."/>
            <person name="Murphy C."/>
            <person name="Pearson M."/>
            <person name="Poon T.W."/>
            <person name="Priest M."/>
            <person name="Roberts A."/>
            <person name="Saif S."/>
            <person name="Shea T."/>
            <person name="Sisk P."/>
            <person name="Sykes S."/>
            <person name="Wortman J."/>
            <person name="Nusbaum C."/>
            <person name="Birren B."/>
        </authorList>
    </citation>
    <scope>NUCLEOTIDE SEQUENCE [LARGE SCALE GENOMIC DNA]</scope>
    <source>
        <strain evidence="3 4">B7</strain>
    </source>
</reference>
<proteinExistence type="inferred from homology"/>
<dbReference type="AlphaFoldDB" id="R9KUK9"/>
<protein>
    <recommendedName>
        <fullName evidence="5">ISLre2 family transposase</fullName>
    </recommendedName>
</protein>
<dbReference type="Proteomes" id="UP000014204">
    <property type="component" value="Unassembled WGS sequence"/>
</dbReference>
<sequence length="477" mass="50187">MDNDSSLREAAVASMAEMFLSSARGAADFAAFEDAAMAAGHSMMAEAMGRALEARDAELSAGRPAGLRLRDLRERTLATEVGDVAFSRRRYRDGSGGAVYLLDDALDLPWGARVSPGAAAFLVAAGTMASYARTASLLARRGSHVSATAVMGCLRSAGALCAEEDEAAAESLYSDGVVPDAERERACLLVEADGTFFSVQRPAEGAPRRVELKAMVAYEGKVAEGRKVRRVAPFHHAVVGTAGELWSQGVAAMGSRWDLSRLERVHLGGDGEPWCSALGAWLPRAEVVFRLDPFHVNRAILAALPDRRLAAMLIGLVRDGGAEAAVALLKGARDLGLARGRTGGAAIGYLEGNLASVAAAGPSLGTMESDNQHLYGARMDSVPCGWSEAGACDMGRLVSRRESGRAVPRMTRGRSATPRRRGRREARELRSLERGGARASEVVQSVGSGYEPPHRASVAQMAPVVPLAAGLDSGMAF</sequence>
<evidence type="ECO:0008006" key="5">
    <source>
        <dbReference type="Google" id="ProtNLM"/>
    </source>
</evidence>
<organism evidence="3 4">
    <name type="scientific">Adlercreutzia caecimuris B7</name>
    <dbReference type="NCBI Taxonomy" id="1235794"/>
    <lineage>
        <taxon>Bacteria</taxon>
        <taxon>Bacillati</taxon>
        <taxon>Actinomycetota</taxon>
        <taxon>Coriobacteriia</taxon>
        <taxon>Eggerthellales</taxon>
        <taxon>Eggerthellaceae</taxon>
        <taxon>Adlercreutzia</taxon>
    </lineage>
</organism>
<gene>
    <name evidence="3" type="ORF">C811_01859</name>
</gene>
<dbReference type="eggNOG" id="ENOG502ZACA">
    <property type="taxonomic scope" value="Bacteria"/>
</dbReference>